<reference evidence="10" key="1">
    <citation type="journal article" date="2022" name="Proc. Natl. Acad. Sci. U.S.A.">
        <title>Life cycle and functional genomics of the unicellular red alga Galdieria for elucidating algal and plant evolution and industrial use.</title>
        <authorList>
            <person name="Hirooka S."/>
            <person name="Itabashi T."/>
            <person name="Ichinose T.M."/>
            <person name="Onuma R."/>
            <person name="Fujiwara T."/>
            <person name="Yamashita S."/>
            <person name="Jong L.W."/>
            <person name="Tomita R."/>
            <person name="Iwane A.H."/>
            <person name="Miyagishima S.Y."/>
        </authorList>
    </citation>
    <scope>NUCLEOTIDE SEQUENCE</scope>
    <source>
        <strain evidence="10">NBRC 102759</strain>
    </source>
</reference>
<dbReference type="SMART" id="SM00382">
    <property type="entry name" value="AAA"/>
    <property type="match status" value="1"/>
</dbReference>
<dbReference type="InterPro" id="IPR033121">
    <property type="entry name" value="PEPTIDASE_A1"/>
</dbReference>
<sequence length="456" mass="51456">MTETNFVESGMEHAKKAITADREALETDSFEKYEEAYRGYLRAIEYFLTALKYEKNTKTKHIIRAKVEEYMSRAEEIKKVLHEPRERVVDSNGRTGNGAAVGATTERRRSSSQGNGNNNDASQEEEKRLRGAIESAIVREKPNVRWDDVAGLDSAKDALKEAVILPLRFPQLFTGKRKPWRGILLYGPPGTGKSYLAKAVATEADAHFFSVSSADLVSKWMGESERLVRQLFSLARENQPSIIFIDEIDSLCSSRNDSESESARRIKTEFLVQMQGVSNDSDGVLVLGATNIPFSLDSAIRRRFERRIYIPLPNVQARERMFQIHIGNTPHELKSEDFHELAMLTEGYSGSDIAVLVRDAIMQPVRTCQNAQTFKKVRKPKSDTDKSLKVYYTPCSPGDPEAESLTLMDIKADDLWVPNVSKYDFDKVIANTRPSVSQEDIALHIKFTKEFGQEGN</sequence>
<dbReference type="Pfam" id="PF17862">
    <property type="entry name" value="AAA_lid_3"/>
    <property type="match status" value="1"/>
</dbReference>
<dbReference type="FunFam" id="3.40.50.300:FF:000043">
    <property type="entry name" value="Vacuolar protein sorting-associated protein 4"/>
    <property type="match status" value="1"/>
</dbReference>
<evidence type="ECO:0000256" key="3">
    <source>
        <dbReference type="ARBA" id="ARBA00022741"/>
    </source>
</evidence>
<dbReference type="PANTHER" id="PTHR23074">
    <property type="entry name" value="AAA DOMAIN-CONTAINING"/>
    <property type="match status" value="1"/>
</dbReference>
<dbReference type="Proteomes" id="UP001061958">
    <property type="component" value="Unassembled WGS sequence"/>
</dbReference>
<evidence type="ECO:0000256" key="7">
    <source>
        <dbReference type="RuleBase" id="RU003651"/>
    </source>
</evidence>
<feature type="region of interest" description="Disordered" evidence="8">
    <location>
        <begin position="85"/>
        <end position="128"/>
    </location>
</feature>
<dbReference type="EMBL" id="BQMJ01000023">
    <property type="protein sequence ID" value="GJQ11390.1"/>
    <property type="molecule type" value="Genomic_DNA"/>
</dbReference>
<keyword evidence="3 7" id="KW-0547">Nucleotide-binding</keyword>
<dbReference type="Pfam" id="PF04212">
    <property type="entry name" value="MIT"/>
    <property type="match status" value="1"/>
</dbReference>
<dbReference type="PROSITE" id="PS00674">
    <property type="entry name" value="AAA"/>
    <property type="match status" value="1"/>
</dbReference>
<keyword evidence="5 7" id="KW-0067">ATP-binding</keyword>
<dbReference type="CDD" id="cd19521">
    <property type="entry name" value="RecA-like_VPS4"/>
    <property type="match status" value="1"/>
</dbReference>
<dbReference type="AlphaFoldDB" id="A0A9C7PVN8"/>
<evidence type="ECO:0000256" key="8">
    <source>
        <dbReference type="SAM" id="MobiDB-lite"/>
    </source>
</evidence>
<dbReference type="InterPro" id="IPR015415">
    <property type="entry name" value="Spast_Vps4_C"/>
</dbReference>
<keyword evidence="4" id="KW-0967">Endosome</keyword>
<dbReference type="InterPro" id="IPR036181">
    <property type="entry name" value="MIT_dom_sf"/>
</dbReference>
<dbReference type="InterPro" id="IPR003960">
    <property type="entry name" value="ATPase_AAA_CS"/>
</dbReference>
<dbReference type="Pfam" id="PF00004">
    <property type="entry name" value="AAA"/>
    <property type="match status" value="1"/>
</dbReference>
<dbReference type="InterPro" id="IPR003593">
    <property type="entry name" value="AAA+_ATPase"/>
</dbReference>
<dbReference type="Gene3D" id="1.10.8.60">
    <property type="match status" value="1"/>
</dbReference>
<accession>A0A9C7PVN8</accession>
<dbReference type="FunFam" id="1.10.8.60:FF:000015">
    <property type="entry name" value="vacuolar protein sorting-associated protein 4A"/>
    <property type="match status" value="1"/>
</dbReference>
<evidence type="ECO:0000256" key="2">
    <source>
        <dbReference type="ARBA" id="ARBA00006914"/>
    </source>
</evidence>
<proteinExistence type="inferred from homology"/>
<dbReference type="Pfam" id="PF09336">
    <property type="entry name" value="Vps4_C"/>
    <property type="match status" value="1"/>
</dbReference>
<evidence type="ECO:0000256" key="6">
    <source>
        <dbReference type="ARBA" id="ARBA00023136"/>
    </source>
</evidence>
<evidence type="ECO:0000313" key="11">
    <source>
        <dbReference type="Proteomes" id="UP001061958"/>
    </source>
</evidence>
<organism evidence="10 11">
    <name type="scientific">Galdieria partita</name>
    <dbReference type="NCBI Taxonomy" id="83374"/>
    <lineage>
        <taxon>Eukaryota</taxon>
        <taxon>Rhodophyta</taxon>
        <taxon>Bangiophyceae</taxon>
        <taxon>Galdieriales</taxon>
        <taxon>Galdieriaceae</taxon>
        <taxon>Galdieria</taxon>
    </lineage>
</organism>
<name>A0A9C7PVN8_9RHOD</name>
<dbReference type="GO" id="GO:0010008">
    <property type="term" value="C:endosome membrane"/>
    <property type="evidence" value="ECO:0007669"/>
    <property type="project" value="UniProtKB-SubCell"/>
</dbReference>
<dbReference type="SUPFAM" id="SSF52540">
    <property type="entry name" value="P-loop containing nucleoside triphosphate hydrolases"/>
    <property type="match status" value="1"/>
</dbReference>
<dbReference type="GO" id="GO:0016887">
    <property type="term" value="F:ATP hydrolysis activity"/>
    <property type="evidence" value="ECO:0007669"/>
    <property type="project" value="InterPro"/>
</dbReference>
<keyword evidence="11" id="KW-1185">Reference proteome</keyword>
<comment type="similarity">
    <text evidence="2 7">Belongs to the AAA ATPase family.</text>
</comment>
<dbReference type="SUPFAM" id="SSF116846">
    <property type="entry name" value="MIT domain"/>
    <property type="match status" value="1"/>
</dbReference>
<dbReference type="InterPro" id="IPR050304">
    <property type="entry name" value="MT-severing_AAA_ATPase"/>
</dbReference>
<evidence type="ECO:0000256" key="5">
    <source>
        <dbReference type="ARBA" id="ARBA00022840"/>
    </source>
</evidence>
<gene>
    <name evidence="10" type="ORF">GpartN1_g3181.t1</name>
</gene>
<feature type="domain" description="Peptidase A1" evidence="9">
    <location>
        <begin position="391"/>
        <end position="456"/>
    </location>
</feature>
<dbReference type="PANTHER" id="PTHR23074:SF83">
    <property type="entry name" value="VACUOLAR PROTEIN SORTING-ASSOCIATED PROTEIN 4A"/>
    <property type="match status" value="1"/>
</dbReference>
<dbReference type="PROSITE" id="PS51767">
    <property type="entry name" value="PEPTIDASE_A1"/>
    <property type="match status" value="1"/>
</dbReference>
<dbReference type="InterPro" id="IPR027417">
    <property type="entry name" value="P-loop_NTPase"/>
</dbReference>
<evidence type="ECO:0000259" key="9">
    <source>
        <dbReference type="PROSITE" id="PS51767"/>
    </source>
</evidence>
<dbReference type="GO" id="GO:0005524">
    <property type="term" value="F:ATP binding"/>
    <property type="evidence" value="ECO:0007669"/>
    <property type="project" value="UniProtKB-KW"/>
</dbReference>
<evidence type="ECO:0000313" key="10">
    <source>
        <dbReference type="EMBL" id="GJQ11390.1"/>
    </source>
</evidence>
<dbReference type="InterPro" id="IPR041569">
    <property type="entry name" value="AAA_lid_3"/>
</dbReference>
<dbReference type="GO" id="GO:0007033">
    <property type="term" value="P:vacuole organization"/>
    <property type="evidence" value="ECO:0007669"/>
    <property type="project" value="TreeGrafter"/>
</dbReference>
<reference evidence="10" key="2">
    <citation type="submission" date="2022-01" db="EMBL/GenBank/DDBJ databases">
        <authorList>
            <person name="Hirooka S."/>
            <person name="Miyagishima S.Y."/>
        </authorList>
    </citation>
    <scope>NUCLEOTIDE SEQUENCE</scope>
    <source>
        <strain evidence="10">NBRC 102759</strain>
    </source>
</reference>
<comment type="caution">
    <text evidence="10">The sequence shown here is derived from an EMBL/GenBank/DDBJ whole genome shotgun (WGS) entry which is preliminary data.</text>
</comment>
<dbReference type="Gene3D" id="3.40.50.300">
    <property type="entry name" value="P-loop containing nucleotide triphosphate hydrolases"/>
    <property type="match status" value="1"/>
</dbReference>
<comment type="subcellular location">
    <subcellularLocation>
        <location evidence="1">Endosome membrane</location>
        <topology evidence="1">Peripheral membrane protein</topology>
    </subcellularLocation>
</comment>
<keyword evidence="6" id="KW-0472">Membrane</keyword>
<dbReference type="GO" id="GO:0016197">
    <property type="term" value="P:endosomal transport"/>
    <property type="evidence" value="ECO:0007669"/>
    <property type="project" value="TreeGrafter"/>
</dbReference>
<evidence type="ECO:0000256" key="4">
    <source>
        <dbReference type="ARBA" id="ARBA00022753"/>
    </source>
</evidence>
<dbReference type="SMART" id="SM00745">
    <property type="entry name" value="MIT"/>
    <property type="match status" value="1"/>
</dbReference>
<dbReference type="Gene3D" id="1.20.58.80">
    <property type="entry name" value="Phosphotransferase system, lactose/cellobiose-type IIA subunit"/>
    <property type="match status" value="1"/>
</dbReference>
<dbReference type="OrthoDB" id="29072at2759"/>
<dbReference type="InterPro" id="IPR003959">
    <property type="entry name" value="ATPase_AAA_core"/>
</dbReference>
<dbReference type="InterPro" id="IPR007330">
    <property type="entry name" value="MIT_dom"/>
</dbReference>
<evidence type="ECO:0000256" key="1">
    <source>
        <dbReference type="ARBA" id="ARBA00004481"/>
    </source>
</evidence>
<protein>
    <recommendedName>
        <fullName evidence="9">Peptidase A1 domain-containing protein</fullName>
    </recommendedName>
</protein>